<dbReference type="Gene3D" id="1.10.1200.10">
    <property type="entry name" value="ACP-like"/>
    <property type="match status" value="1"/>
</dbReference>
<accession>A0A1E3L5P2</accession>
<keyword evidence="2" id="KW-0597">Phosphoprotein</keyword>
<organism evidence="4 5">
    <name type="scientific">Paenibacillus nuruki</name>
    <dbReference type="NCBI Taxonomy" id="1886670"/>
    <lineage>
        <taxon>Bacteria</taxon>
        <taxon>Bacillati</taxon>
        <taxon>Bacillota</taxon>
        <taxon>Bacilli</taxon>
        <taxon>Bacillales</taxon>
        <taxon>Paenibacillaceae</taxon>
        <taxon>Paenibacillus</taxon>
    </lineage>
</organism>
<evidence type="ECO:0000313" key="5">
    <source>
        <dbReference type="Proteomes" id="UP000094578"/>
    </source>
</evidence>
<evidence type="ECO:0000256" key="2">
    <source>
        <dbReference type="ARBA" id="ARBA00022553"/>
    </source>
</evidence>
<evidence type="ECO:0000259" key="3">
    <source>
        <dbReference type="PROSITE" id="PS50075"/>
    </source>
</evidence>
<gene>
    <name evidence="4" type="ORF">PTI45_01503</name>
</gene>
<dbReference type="EMBL" id="MDER01000032">
    <property type="protein sequence ID" value="ODP28994.1"/>
    <property type="molecule type" value="Genomic_DNA"/>
</dbReference>
<feature type="domain" description="Carrier" evidence="3">
    <location>
        <begin position="2"/>
        <end position="81"/>
    </location>
</feature>
<keyword evidence="5" id="KW-1185">Reference proteome</keyword>
<dbReference type="InterPro" id="IPR009081">
    <property type="entry name" value="PP-bd_ACP"/>
</dbReference>
<sequence length="81" mass="9258">MEVSEQQVVPLLAQVLKMAPADLENLQPDDDLREYGLNSLSAVELIVELENHLNIMIDDDNLLLEELSTLRRIENMLAHYV</sequence>
<reference evidence="4 5" key="1">
    <citation type="submission" date="2016-08" db="EMBL/GenBank/DDBJ databases">
        <title>Genome sequencing of Paenibacillus sp. TI45-13ar, isolated from Korean traditional nuruk.</title>
        <authorList>
            <person name="Kim S.-J."/>
        </authorList>
    </citation>
    <scope>NUCLEOTIDE SEQUENCE [LARGE SCALE GENOMIC DNA]</scope>
    <source>
        <strain evidence="4 5">TI45-13ar</strain>
    </source>
</reference>
<protein>
    <recommendedName>
        <fullName evidence="3">Carrier domain-containing protein</fullName>
    </recommendedName>
</protein>
<dbReference type="PROSITE" id="PS00012">
    <property type="entry name" value="PHOSPHOPANTETHEINE"/>
    <property type="match status" value="1"/>
</dbReference>
<name>A0A1E3L5P2_9BACL</name>
<dbReference type="RefSeq" id="WP_069326943.1">
    <property type="nucleotide sequence ID" value="NZ_MDER01000032.1"/>
</dbReference>
<dbReference type="Proteomes" id="UP000094578">
    <property type="component" value="Unassembled WGS sequence"/>
</dbReference>
<evidence type="ECO:0000256" key="1">
    <source>
        <dbReference type="ARBA" id="ARBA00022450"/>
    </source>
</evidence>
<dbReference type="Pfam" id="PF00550">
    <property type="entry name" value="PP-binding"/>
    <property type="match status" value="1"/>
</dbReference>
<keyword evidence="1" id="KW-0596">Phosphopantetheine</keyword>
<dbReference type="InterPro" id="IPR036736">
    <property type="entry name" value="ACP-like_sf"/>
</dbReference>
<dbReference type="STRING" id="1886670.PTI45_01503"/>
<comment type="caution">
    <text evidence="4">The sequence shown here is derived from an EMBL/GenBank/DDBJ whole genome shotgun (WGS) entry which is preliminary data.</text>
</comment>
<proteinExistence type="predicted"/>
<dbReference type="SUPFAM" id="SSF47336">
    <property type="entry name" value="ACP-like"/>
    <property type="match status" value="1"/>
</dbReference>
<dbReference type="PROSITE" id="PS50075">
    <property type="entry name" value="CARRIER"/>
    <property type="match status" value="1"/>
</dbReference>
<dbReference type="InterPro" id="IPR006162">
    <property type="entry name" value="Ppantetheine_attach_site"/>
</dbReference>
<evidence type="ECO:0000313" key="4">
    <source>
        <dbReference type="EMBL" id="ODP28994.1"/>
    </source>
</evidence>
<dbReference type="PATRIC" id="fig|1886670.3.peg.1531"/>
<dbReference type="AlphaFoldDB" id="A0A1E3L5P2"/>